<reference evidence="5 6" key="1">
    <citation type="journal article" date="2007" name="J. Bacteriol.">
        <title>Genome sequence analysis of the emerging human pathogenic acetic acid bacterium Granulibacter bethesdensis.</title>
        <authorList>
            <person name="Greenberg D.E."/>
            <person name="Porcella S.F."/>
            <person name="Zelazny A.M."/>
            <person name="Virtaneva K."/>
            <person name="Sturdevant D.E."/>
            <person name="Kupko J.J.III."/>
            <person name="Barbian K.D."/>
            <person name="Babar A."/>
            <person name="Dorward D.W."/>
            <person name="Holland S.M."/>
        </authorList>
    </citation>
    <scope>NUCLEOTIDE SEQUENCE [LARGE SCALE GENOMIC DNA]</scope>
    <source>
        <strain evidence="6">ATCC BAA-1260 / CGDNIH1</strain>
    </source>
</reference>
<dbReference type="PROSITE" id="PS00683">
    <property type="entry name" value="RHODANESE_2"/>
    <property type="match status" value="1"/>
</dbReference>
<evidence type="ECO:0000259" key="4">
    <source>
        <dbReference type="PROSITE" id="PS50206"/>
    </source>
</evidence>
<dbReference type="PROSITE" id="PS50206">
    <property type="entry name" value="RHODANESE_3"/>
    <property type="match status" value="2"/>
</dbReference>
<dbReference type="InterPro" id="IPR045078">
    <property type="entry name" value="TST/MPST-like"/>
</dbReference>
<dbReference type="AlphaFoldDB" id="Q0BTI3"/>
<name>Q0BTI3_GRABC</name>
<feature type="domain" description="Rhodanese" evidence="4">
    <location>
        <begin position="25"/>
        <end position="141"/>
    </location>
</feature>
<dbReference type="SMART" id="SM00450">
    <property type="entry name" value="RHOD"/>
    <property type="match status" value="2"/>
</dbReference>
<gene>
    <name evidence="5" type="ordered locus">GbCGDNIH1_0971</name>
</gene>
<dbReference type="InterPro" id="IPR036873">
    <property type="entry name" value="Rhodanese-like_dom_sf"/>
</dbReference>
<dbReference type="HOGENOM" id="CLU_031618_3_0_5"/>
<dbReference type="eggNOG" id="COG2897">
    <property type="taxonomic scope" value="Bacteria"/>
</dbReference>
<protein>
    <recommendedName>
        <fullName evidence="3">Sulfurtransferase</fullName>
    </recommendedName>
</protein>
<dbReference type="Pfam" id="PF00581">
    <property type="entry name" value="Rhodanese"/>
    <property type="match status" value="2"/>
</dbReference>
<keyword evidence="6" id="KW-1185">Reference proteome</keyword>
<dbReference type="Gene3D" id="3.40.250.10">
    <property type="entry name" value="Rhodanese-like domain"/>
    <property type="match status" value="2"/>
</dbReference>
<evidence type="ECO:0000256" key="1">
    <source>
        <dbReference type="ARBA" id="ARBA00022679"/>
    </source>
</evidence>
<dbReference type="InterPro" id="IPR001307">
    <property type="entry name" value="Thiosulphate_STrfase_CS"/>
</dbReference>
<evidence type="ECO:0000313" key="6">
    <source>
        <dbReference type="Proteomes" id="UP000001963"/>
    </source>
</evidence>
<dbReference type="PANTHER" id="PTHR11364:SF27">
    <property type="entry name" value="SULFURTRANSFERASE"/>
    <property type="match status" value="1"/>
</dbReference>
<dbReference type="EMBL" id="CP000394">
    <property type="protein sequence ID" value="ABI61869.1"/>
    <property type="molecule type" value="Genomic_DNA"/>
</dbReference>
<evidence type="ECO:0000313" key="5">
    <source>
        <dbReference type="EMBL" id="ABI61869.1"/>
    </source>
</evidence>
<evidence type="ECO:0000256" key="3">
    <source>
        <dbReference type="RuleBase" id="RU000507"/>
    </source>
</evidence>
<dbReference type="CDD" id="cd01449">
    <property type="entry name" value="TST_Repeat_2"/>
    <property type="match status" value="1"/>
</dbReference>
<organism evidence="5 6">
    <name type="scientific">Granulibacter bethesdensis (strain ATCC BAA-1260 / CGDNIH1)</name>
    <dbReference type="NCBI Taxonomy" id="391165"/>
    <lineage>
        <taxon>Bacteria</taxon>
        <taxon>Pseudomonadati</taxon>
        <taxon>Pseudomonadota</taxon>
        <taxon>Alphaproteobacteria</taxon>
        <taxon>Acetobacterales</taxon>
        <taxon>Acetobacteraceae</taxon>
        <taxon>Granulibacter</taxon>
    </lineage>
</organism>
<accession>Q0BTI3</accession>
<keyword evidence="1 3" id="KW-0808">Transferase</keyword>
<dbReference type="STRING" id="391165.GbCGDNIH1_0971"/>
<dbReference type="Proteomes" id="UP000001963">
    <property type="component" value="Chromosome"/>
</dbReference>
<dbReference type="FunFam" id="3.40.250.10:FF:000001">
    <property type="entry name" value="Sulfurtransferase"/>
    <property type="match status" value="1"/>
</dbReference>
<dbReference type="KEGG" id="gbe:GbCGDNIH1_0971"/>
<proteinExistence type="predicted"/>
<feature type="domain" description="Rhodanese" evidence="4">
    <location>
        <begin position="173"/>
        <end position="287"/>
    </location>
</feature>
<dbReference type="PANTHER" id="PTHR11364">
    <property type="entry name" value="THIOSULFATE SULFERTANSFERASE"/>
    <property type="match status" value="1"/>
</dbReference>
<dbReference type="CDD" id="cd01448">
    <property type="entry name" value="TST_Repeat_1"/>
    <property type="match status" value="1"/>
</dbReference>
<evidence type="ECO:0000256" key="2">
    <source>
        <dbReference type="ARBA" id="ARBA00022737"/>
    </source>
</evidence>
<sequence>MARKGRVMATLPVLVDAEWLRESMGAADLIIFDATKFLPNQGRNGHDDYRRSHIPTAIYFDIDAIADQQTNLPHMVPPPGQFAAQLGALGVSNNSRVVFYDQNSMMWAARGWWLFRLFGLEAAVLDGGLDAWVRAGGPTESGEIAPLPAASALLTDWRPKYVRGIGDIKDNLISGAELVLDARSAERFAGAAAEPRPGVESGRIPGSLNLPFNQVLAANGTLLPPETLRQRFAAAGIDGSKPVITSCGSGVSASLLSFAMAVAGLEAAAIYDGSWSEWGSRPDTQKQRDAI</sequence>
<dbReference type="GO" id="GO:0004792">
    <property type="term" value="F:thiosulfate-cyanide sulfurtransferase activity"/>
    <property type="evidence" value="ECO:0007669"/>
    <property type="project" value="InterPro"/>
</dbReference>
<dbReference type="SUPFAM" id="SSF52821">
    <property type="entry name" value="Rhodanese/Cell cycle control phosphatase"/>
    <property type="match status" value="2"/>
</dbReference>
<keyword evidence="2" id="KW-0677">Repeat</keyword>
<dbReference type="InterPro" id="IPR001763">
    <property type="entry name" value="Rhodanese-like_dom"/>
</dbReference>